<dbReference type="Pfam" id="PF04402">
    <property type="entry name" value="SIMPL"/>
    <property type="match status" value="1"/>
</dbReference>
<accession>A0A6I4W0W0</accession>
<dbReference type="InterPro" id="IPR007497">
    <property type="entry name" value="SIMPL/DUF541"/>
</dbReference>
<dbReference type="PANTHER" id="PTHR34387">
    <property type="entry name" value="SLR1258 PROTEIN"/>
    <property type="match status" value="1"/>
</dbReference>
<comment type="caution">
    <text evidence="1">The sequence shown here is derived from an EMBL/GenBank/DDBJ whole genome shotgun (WGS) entry which is preliminary data.</text>
</comment>
<dbReference type="Gene3D" id="3.30.110.170">
    <property type="entry name" value="Protein of unknown function (DUF541), domain 1"/>
    <property type="match status" value="1"/>
</dbReference>
<name>A0A6I4W0W0_9ACTN</name>
<evidence type="ECO:0000313" key="1">
    <source>
        <dbReference type="EMBL" id="MXQ62868.1"/>
    </source>
</evidence>
<organism evidence="1 2">
    <name type="scientific">Actinomadura rayongensis</name>
    <dbReference type="NCBI Taxonomy" id="1429076"/>
    <lineage>
        <taxon>Bacteria</taxon>
        <taxon>Bacillati</taxon>
        <taxon>Actinomycetota</taxon>
        <taxon>Actinomycetes</taxon>
        <taxon>Streptosporangiales</taxon>
        <taxon>Thermomonosporaceae</taxon>
        <taxon>Actinomadura</taxon>
    </lineage>
</organism>
<dbReference type="InterPro" id="IPR052022">
    <property type="entry name" value="26kDa_periplasmic_antigen"/>
</dbReference>
<gene>
    <name evidence="1" type="ORF">GQ466_02360</name>
</gene>
<dbReference type="GO" id="GO:0006974">
    <property type="term" value="P:DNA damage response"/>
    <property type="evidence" value="ECO:0007669"/>
    <property type="project" value="TreeGrafter"/>
</dbReference>
<dbReference type="RefSeq" id="WP_161101099.1">
    <property type="nucleotide sequence ID" value="NZ_JBHLYI010000002.1"/>
</dbReference>
<dbReference type="Gene3D" id="3.30.70.2970">
    <property type="entry name" value="Protein of unknown function (DUF541), domain 2"/>
    <property type="match status" value="1"/>
</dbReference>
<dbReference type="EMBL" id="WUTW01000001">
    <property type="protein sequence ID" value="MXQ62868.1"/>
    <property type="molecule type" value="Genomic_DNA"/>
</dbReference>
<dbReference type="OrthoDB" id="3689574at2"/>
<evidence type="ECO:0000313" key="2">
    <source>
        <dbReference type="Proteomes" id="UP000431901"/>
    </source>
</evidence>
<dbReference type="Proteomes" id="UP000431901">
    <property type="component" value="Unassembled WGS sequence"/>
</dbReference>
<proteinExistence type="predicted"/>
<dbReference type="AlphaFoldDB" id="A0A6I4W0W0"/>
<reference evidence="1 2" key="1">
    <citation type="submission" date="2019-12" db="EMBL/GenBank/DDBJ databases">
        <title>Nocardia macrotermitis sp. nov. and Nocardia aurantia sp. nov., isolated from the gut of the fungus growing-termite Macrotermes natalensis.</title>
        <authorList>
            <person name="Christine B."/>
            <person name="Rene B."/>
        </authorList>
    </citation>
    <scope>NUCLEOTIDE SEQUENCE [LARGE SCALE GENOMIC DNA]</scope>
    <source>
        <strain evidence="1 2">DSM 102126</strain>
    </source>
</reference>
<protein>
    <submittedName>
        <fullName evidence="1">DUF541 domain-containing protein</fullName>
    </submittedName>
</protein>
<keyword evidence="2" id="KW-1185">Reference proteome</keyword>
<sequence length="216" mass="23136">MSDAPVISVRGEAVLEAEPEIARVTVHVQARERERRDALARLAERNELTLALVRSYGAAVERVETGGLSVTPEIRYGKRNDVAAYRGTAVHKLTVADFTVLAELLPRLADLERTSVHGPEWALREDSAVHARAAREAALRAVERARGYAGALGTRLTGLVSLSDETAQDPGYGFAPMAAAARGGAEDEPAPIVVEPQVQTVRAAVLARFTATPPEL</sequence>
<dbReference type="PANTHER" id="PTHR34387:SF2">
    <property type="entry name" value="SLR1258 PROTEIN"/>
    <property type="match status" value="1"/>
</dbReference>